<feature type="active site" description="Proton donor/acceptor" evidence="7">
    <location>
        <position position="122"/>
    </location>
</feature>
<dbReference type="InterPro" id="IPR038063">
    <property type="entry name" value="Transpep_catalytic_dom"/>
</dbReference>
<keyword evidence="6 7" id="KW-0961">Cell wall biogenesis/degradation</keyword>
<feature type="domain" description="L,D-TPase catalytic" evidence="8">
    <location>
        <begin position="32"/>
        <end position="168"/>
    </location>
</feature>
<dbReference type="PROSITE" id="PS52029">
    <property type="entry name" value="LD_TPASE"/>
    <property type="match status" value="1"/>
</dbReference>
<dbReference type="InterPro" id="IPR005490">
    <property type="entry name" value="LD_TPept_cat_dom"/>
</dbReference>
<evidence type="ECO:0000256" key="5">
    <source>
        <dbReference type="ARBA" id="ARBA00022984"/>
    </source>
</evidence>
<dbReference type="GO" id="GO:0016740">
    <property type="term" value="F:transferase activity"/>
    <property type="evidence" value="ECO:0007669"/>
    <property type="project" value="UniProtKB-KW"/>
</dbReference>
<dbReference type="PROSITE" id="PS51257">
    <property type="entry name" value="PROKAR_LIPOPROTEIN"/>
    <property type="match status" value="1"/>
</dbReference>
<comment type="pathway">
    <text evidence="1 7">Cell wall biogenesis; peptidoglycan biosynthesis.</text>
</comment>
<dbReference type="PANTHER" id="PTHR36699:SF1">
    <property type="entry name" value="L,D-TRANSPEPTIDASE YAFK-RELATED"/>
    <property type="match status" value="1"/>
</dbReference>
<dbReference type="Proteomes" id="UP000051295">
    <property type="component" value="Unassembled WGS sequence"/>
</dbReference>
<keyword evidence="3" id="KW-0808">Transferase</keyword>
<evidence type="ECO:0000256" key="6">
    <source>
        <dbReference type="ARBA" id="ARBA00023316"/>
    </source>
</evidence>
<dbReference type="SUPFAM" id="SSF141523">
    <property type="entry name" value="L,D-transpeptidase catalytic domain-like"/>
    <property type="match status" value="1"/>
</dbReference>
<evidence type="ECO:0000313" key="9">
    <source>
        <dbReference type="EMBL" id="KRS11246.1"/>
    </source>
</evidence>
<dbReference type="GO" id="GO:0009252">
    <property type="term" value="P:peptidoglycan biosynthetic process"/>
    <property type="evidence" value="ECO:0007669"/>
    <property type="project" value="UniProtKB-UniPathway"/>
</dbReference>
<dbReference type="AlphaFoldDB" id="A0A0T5NR91"/>
<keyword evidence="5 7" id="KW-0573">Peptidoglycan synthesis</keyword>
<evidence type="ECO:0000256" key="4">
    <source>
        <dbReference type="ARBA" id="ARBA00022960"/>
    </source>
</evidence>
<accession>A0A0T5NR91</accession>
<dbReference type="OrthoDB" id="9809748at2"/>
<evidence type="ECO:0000256" key="1">
    <source>
        <dbReference type="ARBA" id="ARBA00004752"/>
    </source>
</evidence>
<keyword evidence="10" id="KW-1185">Reference proteome</keyword>
<comment type="similarity">
    <text evidence="2">Belongs to the YkuD family.</text>
</comment>
<dbReference type="PATRIC" id="fig|1641875.4.peg.1861"/>
<reference evidence="9 10" key="1">
    <citation type="submission" date="2015-04" db="EMBL/GenBank/DDBJ databases">
        <title>The draft genome sequence of Roseovarius sp.R12b.</title>
        <authorList>
            <person name="Li G."/>
            <person name="Lai Q."/>
            <person name="Shao Z."/>
            <person name="Yan P."/>
        </authorList>
    </citation>
    <scope>NUCLEOTIDE SEQUENCE [LARGE SCALE GENOMIC DNA]</scope>
    <source>
        <strain evidence="9 10">R12B</strain>
    </source>
</reference>
<proteinExistence type="inferred from homology"/>
<dbReference type="PANTHER" id="PTHR36699">
    <property type="entry name" value="LD-TRANSPEPTIDASE"/>
    <property type="match status" value="1"/>
</dbReference>
<keyword evidence="4 7" id="KW-0133">Cell shape</keyword>
<protein>
    <submittedName>
        <fullName evidence="9">ErfK/YbiS/YcfS/YnhG family protein</fullName>
    </submittedName>
</protein>
<dbReference type="RefSeq" id="WP_057795401.1">
    <property type="nucleotide sequence ID" value="NZ_LAXJ01000020.1"/>
</dbReference>
<dbReference type="GO" id="GO:0008360">
    <property type="term" value="P:regulation of cell shape"/>
    <property type="evidence" value="ECO:0007669"/>
    <property type="project" value="UniProtKB-UniRule"/>
</dbReference>
<evidence type="ECO:0000313" key="10">
    <source>
        <dbReference type="Proteomes" id="UP000051295"/>
    </source>
</evidence>
<dbReference type="CDD" id="cd16913">
    <property type="entry name" value="YkuD_like"/>
    <property type="match status" value="1"/>
</dbReference>
<gene>
    <name evidence="9" type="ORF">XM53_16800</name>
</gene>
<sequence>MNRRNFVLLSAASAFLAACGSKFKSYNGPEVTQVLISKSRRRMYLFHHDKVLKAYDVDLGFTAAGHKQFEGDGKTPEGDYFIDRRNPNSSFHLSLGISYPNEADRAFAKAQGKKPGGDIFIHGEPNDLGWIRKRRLGRDWTAGCISVRNKEMEKIYAMVRTGTPIRITP</sequence>
<evidence type="ECO:0000256" key="2">
    <source>
        <dbReference type="ARBA" id="ARBA00005992"/>
    </source>
</evidence>
<dbReference type="UniPathway" id="UPA00219"/>
<comment type="caution">
    <text evidence="9">The sequence shown here is derived from an EMBL/GenBank/DDBJ whole genome shotgun (WGS) entry which is preliminary data.</text>
</comment>
<dbReference type="EMBL" id="LAXJ01000020">
    <property type="protein sequence ID" value="KRS11246.1"/>
    <property type="molecule type" value="Genomic_DNA"/>
</dbReference>
<evidence type="ECO:0000256" key="3">
    <source>
        <dbReference type="ARBA" id="ARBA00022679"/>
    </source>
</evidence>
<evidence type="ECO:0000259" key="8">
    <source>
        <dbReference type="PROSITE" id="PS52029"/>
    </source>
</evidence>
<dbReference type="Pfam" id="PF03734">
    <property type="entry name" value="YkuD"/>
    <property type="match status" value="1"/>
</dbReference>
<dbReference type="GO" id="GO:0004180">
    <property type="term" value="F:carboxypeptidase activity"/>
    <property type="evidence" value="ECO:0007669"/>
    <property type="project" value="UniProtKB-ARBA"/>
</dbReference>
<dbReference type="STRING" id="1641875.XM53_16800"/>
<evidence type="ECO:0000256" key="7">
    <source>
        <dbReference type="PROSITE-ProRule" id="PRU01373"/>
    </source>
</evidence>
<dbReference type="GO" id="GO:0071555">
    <property type="term" value="P:cell wall organization"/>
    <property type="evidence" value="ECO:0007669"/>
    <property type="project" value="UniProtKB-UniRule"/>
</dbReference>
<dbReference type="Gene3D" id="2.40.440.10">
    <property type="entry name" value="L,D-transpeptidase catalytic domain-like"/>
    <property type="match status" value="1"/>
</dbReference>
<organism evidence="9 10">
    <name type="scientific">Roseovarius atlanticus</name>
    <dbReference type="NCBI Taxonomy" id="1641875"/>
    <lineage>
        <taxon>Bacteria</taxon>
        <taxon>Pseudomonadati</taxon>
        <taxon>Pseudomonadota</taxon>
        <taxon>Alphaproteobacteria</taxon>
        <taxon>Rhodobacterales</taxon>
        <taxon>Roseobacteraceae</taxon>
        <taxon>Roseovarius</taxon>
    </lineage>
</organism>
<feature type="active site" description="Nucleophile" evidence="7">
    <location>
        <position position="144"/>
    </location>
</feature>
<name>A0A0T5NR91_9RHOB</name>